<keyword evidence="4 5" id="KW-0472">Membrane</keyword>
<comment type="subcellular location">
    <subcellularLocation>
        <location evidence="1">Membrane</location>
        <topology evidence="1">Multi-pass membrane protein</topology>
    </subcellularLocation>
</comment>
<dbReference type="EMBL" id="JACQRX010000332">
    <property type="protein sequence ID" value="MBI4252316.1"/>
    <property type="molecule type" value="Genomic_DNA"/>
</dbReference>
<evidence type="ECO:0000256" key="4">
    <source>
        <dbReference type="ARBA" id="ARBA00023136"/>
    </source>
</evidence>
<dbReference type="Pfam" id="PF24961">
    <property type="entry name" value="NfeD_membrane"/>
    <property type="match status" value="1"/>
</dbReference>
<evidence type="ECO:0000256" key="5">
    <source>
        <dbReference type="SAM" id="Phobius"/>
    </source>
</evidence>
<evidence type="ECO:0000256" key="3">
    <source>
        <dbReference type="ARBA" id="ARBA00022989"/>
    </source>
</evidence>
<dbReference type="SUPFAM" id="SSF52096">
    <property type="entry name" value="ClpP/crotonase"/>
    <property type="match status" value="1"/>
</dbReference>
<keyword evidence="2 5" id="KW-0812">Transmembrane</keyword>
<sequence length="450" mass="46914">MSRWLPGGGSVLRAAAFGLLLAAGLLLAPAGRGAEPVRLSGPVLVLEVADAISPGSAEYIDYGLAEALRVGAQLMVIRLDTPGGLVTSTRDIVKSIFSSEVPVAVFVAPGGARAASAGTFITMSAHIAAMAPGTNIGAASPVAGGGSQIEGDMRKKAMNDVAAFARAVASRTGRNTEWAESAVREAVSVDEAEALRLKVIDLVAVDVRALLLAVEGRKLRLASGREVVLATRGAQRISLAPNWRQRVLTLLSDPNVAYILMLLGMYGLFFELSNPGGILPGVVGAISLLLSLYALKVLPVNYAGLLLILLAVVLFVLEIKVVSYGGLTIGGITAMTIGSVMLIDSPDPYLQISLKVILPAVAGTALFFVWIVGLGFRAQQRPPVSGGEGMIGQLGVVRAGTEEGRPAKIFVRGETWLADADEPLRAGERVRVKSLEGLRLRVTKVGEEAS</sequence>
<feature type="transmembrane region" description="Helical" evidence="5">
    <location>
        <begin position="247"/>
        <end position="269"/>
    </location>
</feature>
<dbReference type="GO" id="GO:0016020">
    <property type="term" value="C:membrane"/>
    <property type="evidence" value="ECO:0007669"/>
    <property type="project" value="UniProtKB-SubCell"/>
</dbReference>
<dbReference type="Proteomes" id="UP000752292">
    <property type="component" value="Unassembled WGS sequence"/>
</dbReference>
<dbReference type="PANTHER" id="PTHR33507:SF4">
    <property type="entry name" value="NODULATION COMPETITIVENESS PROTEIN NFED"/>
    <property type="match status" value="1"/>
</dbReference>
<dbReference type="AlphaFoldDB" id="A0A932ZVU5"/>
<protein>
    <submittedName>
        <fullName evidence="9">Nodulation protein NfeD</fullName>
    </submittedName>
</protein>
<feature type="domain" description="NfeD integral membrane" evidence="7">
    <location>
        <begin position="255"/>
        <end position="372"/>
    </location>
</feature>
<proteinExistence type="predicted"/>
<feature type="transmembrane region" description="Helical" evidence="5">
    <location>
        <begin position="349"/>
        <end position="372"/>
    </location>
</feature>
<keyword evidence="3 5" id="KW-1133">Transmembrane helix</keyword>
<dbReference type="InterPro" id="IPR002810">
    <property type="entry name" value="NfeD-like_C"/>
</dbReference>
<evidence type="ECO:0000259" key="6">
    <source>
        <dbReference type="Pfam" id="PF01957"/>
    </source>
</evidence>
<feature type="domain" description="NfeD1b N-terminal" evidence="8">
    <location>
        <begin position="43"/>
        <end position="204"/>
    </location>
</feature>
<gene>
    <name evidence="9" type="ORF">HY618_07640</name>
</gene>
<reference evidence="9" key="1">
    <citation type="submission" date="2020-07" db="EMBL/GenBank/DDBJ databases">
        <title>Huge and variable diversity of episymbiotic CPR bacteria and DPANN archaea in groundwater ecosystems.</title>
        <authorList>
            <person name="He C.Y."/>
            <person name="Keren R."/>
            <person name="Whittaker M."/>
            <person name="Farag I.F."/>
            <person name="Doudna J."/>
            <person name="Cate J.H.D."/>
            <person name="Banfield J.F."/>
        </authorList>
    </citation>
    <scope>NUCLEOTIDE SEQUENCE</scope>
    <source>
        <strain evidence="9">NC_groundwater_1370_Ag_S-0.2um_69_93</strain>
    </source>
</reference>
<accession>A0A932ZVU5</accession>
<organism evidence="9 10">
    <name type="scientific">Tectimicrobiota bacterium</name>
    <dbReference type="NCBI Taxonomy" id="2528274"/>
    <lineage>
        <taxon>Bacteria</taxon>
        <taxon>Pseudomonadati</taxon>
        <taxon>Nitrospinota/Tectimicrobiota group</taxon>
        <taxon>Candidatus Tectimicrobiota</taxon>
    </lineage>
</organism>
<dbReference type="PANTHER" id="PTHR33507">
    <property type="entry name" value="INNER MEMBRANE PROTEIN YBBJ"/>
    <property type="match status" value="1"/>
</dbReference>
<feature type="transmembrane region" description="Helical" evidence="5">
    <location>
        <begin position="300"/>
        <end position="317"/>
    </location>
</feature>
<name>A0A932ZVU5_UNCTE</name>
<feature type="domain" description="NfeD-like C-terminal" evidence="6">
    <location>
        <begin position="388"/>
        <end position="444"/>
    </location>
</feature>
<dbReference type="Gene3D" id="3.90.226.10">
    <property type="entry name" value="2-enoyl-CoA Hydratase, Chain A, domain 1"/>
    <property type="match status" value="1"/>
</dbReference>
<comment type="caution">
    <text evidence="9">The sequence shown here is derived from an EMBL/GenBank/DDBJ whole genome shotgun (WGS) entry which is preliminary data.</text>
</comment>
<dbReference type="Pfam" id="PF25145">
    <property type="entry name" value="NfeD1b_N"/>
    <property type="match status" value="1"/>
</dbReference>
<dbReference type="Pfam" id="PF01957">
    <property type="entry name" value="NfeD"/>
    <property type="match status" value="1"/>
</dbReference>
<dbReference type="InterPro" id="IPR012340">
    <property type="entry name" value="NA-bd_OB-fold"/>
</dbReference>
<dbReference type="SUPFAM" id="SSF141322">
    <property type="entry name" value="NfeD domain-like"/>
    <property type="match status" value="1"/>
</dbReference>
<evidence type="ECO:0000313" key="10">
    <source>
        <dbReference type="Proteomes" id="UP000752292"/>
    </source>
</evidence>
<dbReference type="InterPro" id="IPR056738">
    <property type="entry name" value="NfeD1b_N"/>
</dbReference>
<dbReference type="CDD" id="cd07020">
    <property type="entry name" value="Clp_protease_NfeD_1"/>
    <property type="match status" value="1"/>
</dbReference>
<dbReference type="Gene3D" id="2.40.50.140">
    <property type="entry name" value="Nucleic acid-binding proteins"/>
    <property type="match status" value="1"/>
</dbReference>
<dbReference type="InterPro" id="IPR052165">
    <property type="entry name" value="Membrane_assoc_protease"/>
</dbReference>
<evidence type="ECO:0000259" key="8">
    <source>
        <dbReference type="Pfam" id="PF25145"/>
    </source>
</evidence>
<evidence type="ECO:0000256" key="1">
    <source>
        <dbReference type="ARBA" id="ARBA00004141"/>
    </source>
</evidence>
<evidence type="ECO:0000256" key="2">
    <source>
        <dbReference type="ARBA" id="ARBA00022692"/>
    </source>
</evidence>
<dbReference type="InterPro" id="IPR056739">
    <property type="entry name" value="NfeD_membrane"/>
</dbReference>
<evidence type="ECO:0000259" key="7">
    <source>
        <dbReference type="Pfam" id="PF24961"/>
    </source>
</evidence>
<feature type="transmembrane region" description="Helical" evidence="5">
    <location>
        <begin position="324"/>
        <end position="343"/>
    </location>
</feature>
<evidence type="ECO:0000313" key="9">
    <source>
        <dbReference type="EMBL" id="MBI4252316.1"/>
    </source>
</evidence>
<dbReference type="InterPro" id="IPR029045">
    <property type="entry name" value="ClpP/crotonase-like_dom_sf"/>
</dbReference>